<dbReference type="PRINTS" id="PR00380">
    <property type="entry name" value="KINESINHEAVY"/>
</dbReference>
<protein>
    <recommendedName>
        <fullName evidence="7">Kinesin-like protein</fullName>
    </recommendedName>
</protein>
<dbReference type="Pfam" id="PF00225">
    <property type="entry name" value="Kinesin"/>
    <property type="match status" value="1"/>
</dbReference>
<dbReference type="PANTHER" id="PTHR47972:SF45">
    <property type="entry name" value="PROTEIN CLARET SEGREGATIONAL"/>
    <property type="match status" value="1"/>
</dbReference>
<dbReference type="InterPro" id="IPR036961">
    <property type="entry name" value="Kinesin_motor_dom_sf"/>
</dbReference>
<proteinExistence type="inferred from homology"/>
<feature type="region of interest" description="Disordered" evidence="9">
    <location>
        <begin position="1"/>
        <end position="27"/>
    </location>
</feature>
<dbReference type="GO" id="GO:0005874">
    <property type="term" value="C:microtubule"/>
    <property type="evidence" value="ECO:0007669"/>
    <property type="project" value="UniProtKB-KW"/>
</dbReference>
<keyword evidence="8" id="KW-0175">Coiled coil</keyword>
<evidence type="ECO:0000256" key="7">
    <source>
        <dbReference type="RuleBase" id="RU000394"/>
    </source>
</evidence>
<evidence type="ECO:0000256" key="6">
    <source>
        <dbReference type="PROSITE-ProRule" id="PRU00283"/>
    </source>
</evidence>
<evidence type="ECO:0000256" key="9">
    <source>
        <dbReference type="SAM" id="MobiDB-lite"/>
    </source>
</evidence>
<organism evidence="11 12">
    <name type="scientific">Vanilla planifolia</name>
    <name type="common">Vanilla</name>
    <dbReference type="NCBI Taxonomy" id="51239"/>
    <lineage>
        <taxon>Eukaryota</taxon>
        <taxon>Viridiplantae</taxon>
        <taxon>Streptophyta</taxon>
        <taxon>Embryophyta</taxon>
        <taxon>Tracheophyta</taxon>
        <taxon>Spermatophyta</taxon>
        <taxon>Magnoliopsida</taxon>
        <taxon>Liliopsida</taxon>
        <taxon>Asparagales</taxon>
        <taxon>Orchidaceae</taxon>
        <taxon>Vanilloideae</taxon>
        <taxon>Vanilleae</taxon>
        <taxon>Vanilla</taxon>
    </lineage>
</organism>
<gene>
    <name evidence="11" type="ORF">HPP92_015924</name>
</gene>
<feature type="compositionally biased region" description="Polar residues" evidence="9">
    <location>
        <begin position="13"/>
        <end position="25"/>
    </location>
</feature>
<comment type="caution">
    <text evidence="11">The sequence shown here is derived from an EMBL/GenBank/DDBJ whole genome shotgun (WGS) entry which is preliminary data.</text>
</comment>
<dbReference type="PANTHER" id="PTHR47972">
    <property type="entry name" value="KINESIN-LIKE PROTEIN KLP-3"/>
    <property type="match status" value="1"/>
</dbReference>
<dbReference type="GO" id="GO:0008017">
    <property type="term" value="F:microtubule binding"/>
    <property type="evidence" value="ECO:0007669"/>
    <property type="project" value="InterPro"/>
</dbReference>
<keyword evidence="4 6" id="KW-0067">ATP-binding</keyword>
<dbReference type="Gene3D" id="3.40.850.10">
    <property type="entry name" value="Kinesin motor domain"/>
    <property type="match status" value="1"/>
</dbReference>
<dbReference type="Proteomes" id="UP000639772">
    <property type="component" value="Unassembled WGS sequence"/>
</dbReference>
<evidence type="ECO:0000313" key="12">
    <source>
        <dbReference type="Proteomes" id="UP000639772"/>
    </source>
</evidence>
<feature type="coiled-coil region" evidence="8">
    <location>
        <begin position="224"/>
        <end position="335"/>
    </location>
</feature>
<name>A0A835QMM4_VANPL</name>
<evidence type="ECO:0000256" key="2">
    <source>
        <dbReference type="ARBA" id="ARBA00022701"/>
    </source>
</evidence>
<evidence type="ECO:0000256" key="3">
    <source>
        <dbReference type="ARBA" id="ARBA00022741"/>
    </source>
</evidence>
<sequence>MHLRSQRKPPLNTGYNASRSPSNKSENIEEYQGVLGKRRKIGGGNMVGQANTVHSRPPLSTVNSFPGTNGTVTDTASSVGDCGVGGIEFSSKEDVARLLAEKSKPRSKTDVQGRVNDMRDYIKRLKACINWYIDLEDGYLVRQEELNSLLESEKSKYSDVEVQLNSKIQEATLLNEEYKKMKLSLEENLRMEESSKLAAIKAQEKEAEARAASESLCCSLSEDLERNTQEIKRLNDQIKMVQETNKRLQEYNTSLQHYNSNLQADAVKNGDAISKLQKDKNAMLETITGLKDQISLLRNQLNAIRSSQQEAIKQKEELKKEAGCLRSELQQVRDDRDYQLSRVQLMTDELNKYKEVNGKTSRDMDSVLIKAAALEETCNSQQDQLKTLQYQLAAANEKLKRADLVTCETLQENEAQKSLVCELQSHVADLEYQLVEAEKLRKKLHNTILELKGNIRVFCRVRPALPEVDSGVADALVVSYPTGVEYLGRGIDLMHNAQKYSFTFDKVFAHEASQEDVFVEISQLVQSALDGYKVCIFAYGQTGSGKTYTMMGKPEAPEQKGLIPRSLEQIFETSQALQCQGWKYKMQASMLRSTMKPFVICYHPIAATALIKRLTSNILLNMIPLETHVSDLTVVDVCSINEVSFLLNQAARSRSVGRTQMNEQSSRSHCVFTLRISGMNDATEQQVQGVLNLIDLAGSERLAKSGSTGDRLKETQESLVTFAL</sequence>
<dbReference type="InterPro" id="IPR027417">
    <property type="entry name" value="P-loop_NTPase"/>
</dbReference>
<feature type="coiled-coil region" evidence="8">
    <location>
        <begin position="168"/>
        <end position="195"/>
    </location>
</feature>
<dbReference type="SMART" id="SM00129">
    <property type="entry name" value="KISc"/>
    <property type="match status" value="1"/>
</dbReference>
<feature type="binding site" evidence="6">
    <location>
        <begin position="540"/>
        <end position="547"/>
    </location>
    <ligand>
        <name>ATP</name>
        <dbReference type="ChEBI" id="CHEBI:30616"/>
    </ligand>
</feature>
<dbReference type="GO" id="GO:0003777">
    <property type="term" value="F:microtubule motor activity"/>
    <property type="evidence" value="ECO:0007669"/>
    <property type="project" value="InterPro"/>
</dbReference>
<dbReference type="GO" id="GO:0007018">
    <property type="term" value="P:microtubule-based movement"/>
    <property type="evidence" value="ECO:0007669"/>
    <property type="project" value="InterPro"/>
</dbReference>
<dbReference type="PROSITE" id="PS00411">
    <property type="entry name" value="KINESIN_MOTOR_1"/>
    <property type="match status" value="1"/>
</dbReference>
<dbReference type="AlphaFoldDB" id="A0A835QMM4"/>
<evidence type="ECO:0000256" key="5">
    <source>
        <dbReference type="ARBA" id="ARBA00023175"/>
    </source>
</evidence>
<evidence type="ECO:0000313" key="11">
    <source>
        <dbReference type="EMBL" id="KAG0471378.1"/>
    </source>
</evidence>
<dbReference type="InterPro" id="IPR019821">
    <property type="entry name" value="Kinesin_motor_CS"/>
</dbReference>
<keyword evidence="3 6" id="KW-0547">Nucleotide-binding</keyword>
<evidence type="ECO:0000256" key="8">
    <source>
        <dbReference type="SAM" id="Coils"/>
    </source>
</evidence>
<accession>A0A835QMM4</accession>
<keyword evidence="5 6" id="KW-0505">Motor protein</keyword>
<evidence type="ECO:0000259" key="10">
    <source>
        <dbReference type="PROSITE" id="PS50067"/>
    </source>
</evidence>
<dbReference type="EMBL" id="JADCNM010000008">
    <property type="protein sequence ID" value="KAG0471378.1"/>
    <property type="molecule type" value="Genomic_DNA"/>
</dbReference>
<comment type="similarity">
    <text evidence="1">Belongs to the TRAFAC class myosin-kinesin ATPase superfamily. Kinesin family. KIN-14 subfamily.</text>
</comment>
<keyword evidence="2 7" id="KW-0493">Microtubule</keyword>
<feature type="coiled-coil region" evidence="8">
    <location>
        <begin position="371"/>
        <end position="454"/>
    </location>
</feature>
<reference evidence="11 12" key="1">
    <citation type="journal article" date="2020" name="Nat. Food">
        <title>A phased Vanilla planifolia genome enables genetic improvement of flavour and production.</title>
        <authorList>
            <person name="Hasing T."/>
            <person name="Tang H."/>
            <person name="Brym M."/>
            <person name="Khazi F."/>
            <person name="Huang T."/>
            <person name="Chambers A.H."/>
        </authorList>
    </citation>
    <scope>NUCLEOTIDE SEQUENCE [LARGE SCALE GENOMIC DNA]</scope>
    <source>
        <tissue evidence="11">Leaf</tissue>
    </source>
</reference>
<dbReference type="SUPFAM" id="SSF52540">
    <property type="entry name" value="P-loop containing nucleoside triphosphate hydrolases"/>
    <property type="match status" value="1"/>
</dbReference>
<dbReference type="OrthoDB" id="3176171at2759"/>
<feature type="domain" description="Kinesin motor" evidence="10">
    <location>
        <begin position="454"/>
        <end position="724"/>
    </location>
</feature>
<dbReference type="InterPro" id="IPR001752">
    <property type="entry name" value="Kinesin_motor_dom"/>
</dbReference>
<evidence type="ECO:0000256" key="1">
    <source>
        <dbReference type="ARBA" id="ARBA00010899"/>
    </source>
</evidence>
<dbReference type="PROSITE" id="PS50067">
    <property type="entry name" value="KINESIN_MOTOR_2"/>
    <property type="match status" value="1"/>
</dbReference>
<dbReference type="GO" id="GO:0005524">
    <property type="term" value="F:ATP binding"/>
    <property type="evidence" value="ECO:0007669"/>
    <property type="project" value="UniProtKB-UniRule"/>
</dbReference>
<dbReference type="InterPro" id="IPR027640">
    <property type="entry name" value="Kinesin-like_fam"/>
</dbReference>
<evidence type="ECO:0000256" key="4">
    <source>
        <dbReference type="ARBA" id="ARBA00022840"/>
    </source>
</evidence>